<gene>
    <name evidence="2" type="ORF">SDRG_13553</name>
</gene>
<feature type="region of interest" description="Disordered" evidence="1">
    <location>
        <begin position="31"/>
        <end position="103"/>
    </location>
</feature>
<proteinExistence type="predicted"/>
<reference evidence="2 3" key="1">
    <citation type="submission" date="2012-04" db="EMBL/GenBank/DDBJ databases">
        <title>The Genome Sequence of Saprolegnia declina VS20.</title>
        <authorList>
            <consortium name="The Broad Institute Genome Sequencing Platform"/>
            <person name="Russ C."/>
            <person name="Nusbaum C."/>
            <person name="Tyler B."/>
            <person name="van West P."/>
            <person name="Dieguez-Uribeondo J."/>
            <person name="de Bruijn I."/>
            <person name="Tripathy S."/>
            <person name="Jiang R."/>
            <person name="Young S.K."/>
            <person name="Zeng Q."/>
            <person name="Gargeya S."/>
            <person name="Fitzgerald M."/>
            <person name="Haas B."/>
            <person name="Abouelleil A."/>
            <person name="Alvarado L."/>
            <person name="Arachchi H.M."/>
            <person name="Berlin A."/>
            <person name="Chapman S.B."/>
            <person name="Goldberg J."/>
            <person name="Griggs A."/>
            <person name="Gujja S."/>
            <person name="Hansen M."/>
            <person name="Howarth C."/>
            <person name="Imamovic A."/>
            <person name="Larimer J."/>
            <person name="McCowen C."/>
            <person name="Montmayeur A."/>
            <person name="Murphy C."/>
            <person name="Neiman D."/>
            <person name="Pearson M."/>
            <person name="Priest M."/>
            <person name="Roberts A."/>
            <person name="Saif S."/>
            <person name="Shea T."/>
            <person name="Sisk P."/>
            <person name="Sykes S."/>
            <person name="Wortman J."/>
            <person name="Nusbaum C."/>
            <person name="Birren B."/>
        </authorList>
    </citation>
    <scope>NUCLEOTIDE SEQUENCE [LARGE SCALE GENOMIC DNA]</scope>
    <source>
        <strain evidence="2 3">VS20</strain>
    </source>
</reference>
<protein>
    <submittedName>
        <fullName evidence="2">Uncharacterized protein</fullName>
    </submittedName>
</protein>
<accession>T0RG60</accession>
<dbReference type="InParanoid" id="T0RG60"/>
<evidence type="ECO:0000313" key="3">
    <source>
        <dbReference type="Proteomes" id="UP000030762"/>
    </source>
</evidence>
<feature type="compositionally biased region" description="Basic and acidic residues" evidence="1">
    <location>
        <begin position="116"/>
        <end position="125"/>
    </location>
</feature>
<dbReference type="VEuPathDB" id="FungiDB:SDRG_13553"/>
<dbReference type="RefSeq" id="XP_008617869.1">
    <property type="nucleotide sequence ID" value="XM_008619647.1"/>
</dbReference>
<dbReference type="OMA" id="QPWSFVS"/>
<keyword evidence="3" id="KW-1185">Reference proteome</keyword>
<dbReference type="EMBL" id="JH767192">
    <property type="protein sequence ID" value="EQC28677.1"/>
    <property type="molecule type" value="Genomic_DNA"/>
</dbReference>
<evidence type="ECO:0000256" key="1">
    <source>
        <dbReference type="SAM" id="MobiDB-lite"/>
    </source>
</evidence>
<organism evidence="2 3">
    <name type="scientific">Saprolegnia diclina (strain VS20)</name>
    <dbReference type="NCBI Taxonomy" id="1156394"/>
    <lineage>
        <taxon>Eukaryota</taxon>
        <taxon>Sar</taxon>
        <taxon>Stramenopiles</taxon>
        <taxon>Oomycota</taxon>
        <taxon>Saprolegniomycetes</taxon>
        <taxon>Saprolegniales</taxon>
        <taxon>Saprolegniaceae</taxon>
        <taxon>Saprolegnia</taxon>
    </lineage>
</organism>
<evidence type="ECO:0000313" key="2">
    <source>
        <dbReference type="EMBL" id="EQC28677.1"/>
    </source>
</evidence>
<dbReference type="AlphaFoldDB" id="T0RG60"/>
<sequence>MDPCVDAAQPWSFVSMNMSLLPIARPLPVHTASPRRASDKPRTPSHQSVDKAVSISPRRQAGHASQSLRERVLRRDKVRKRERDAVDEAMDGSGSESDVPAPPVVRVKRILEILDEDRSVPDDVMHAVSPRSAKKVRLT</sequence>
<dbReference type="OrthoDB" id="96355at2759"/>
<dbReference type="GeneID" id="19954280"/>
<dbReference type="Proteomes" id="UP000030762">
    <property type="component" value="Unassembled WGS sequence"/>
</dbReference>
<feature type="region of interest" description="Disordered" evidence="1">
    <location>
        <begin position="116"/>
        <end position="139"/>
    </location>
</feature>
<feature type="compositionally biased region" description="Basic and acidic residues" evidence="1">
    <location>
        <begin position="68"/>
        <end position="86"/>
    </location>
</feature>
<name>T0RG60_SAPDV</name>